<sequence>MVSLGRKISTSDKSPEFFKVYLPDHSSERMSTINLHSLWVNVQILNPSPPTLANGFVKVVSWL</sequence>
<name>A0AAP0WY67_LIQFO</name>
<gene>
    <name evidence="1" type="ORF">L1049_024070</name>
</gene>
<dbReference type="AlphaFoldDB" id="A0AAP0WY67"/>
<proteinExistence type="predicted"/>
<accession>A0AAP0WY67</accession>
<keyword evidence="2" id="KW-1185">Reference proteome</keyword>
<dbReference type="EMBL" id="JBBPBK010000005">
    <property type="protein sequence ID" value="KAK9284889.1"/>
    <property type="molecule type" value="Genomic_DNA"/>
</dbReference>
<comment type="caution">
    <text evidence="1">The sequence shown here is derived from an EMBL/GenBank/DDBJ whole genome shotgun (WGS) entry which is preliminary data.</text>
</comment>
<evidence type="ECO:0000313" key="2">
    <source>
        <dbReference type="Proteomes" id="UP001415857"/>
    </source>
</evidence>
<organism evidence="1 2">
    <name type="scientific">Liquidambar formosana</name>
    <name type="common">Formosan gum</name>
    <dbReference type="NCBI Taxonomy" id="63359"/>
    <lineage>
        <taxon>Eukaryota</taxon>
        <taxon>Viridiplantae</taxon>
        <taxon>Streptophyta</taxon>
        <taxon>Embryophyta</taxon>
        <taxon>Tracheophyta</taxon>
        <taxon>Spermatophyta</taxon>
        <taxon>Magnoliopsida</taxon>
        <taxon>eudicotyledons</taxon>
        <taxon>Gunneridae</taxon>
        <taxon>Pentapetalae</taxon>
        <taxon>Saxifragales</taxon>
        <taxon>Altingiaceae</taxon>
        <taxon>Liquidambar</taxon>
    </lineage>
</organism>
<reference evidence="1 2" key="1">
    <citation type="journal article" date="2024" name="Plant J.">
        <title>Genome sequences and population genomics reveal climatic adaptation and genomic divergence between two closely related sweetgum species.</title>
        <authorList>
            <person name="Xu W.Q."/>
            <person name="Ren C.Q."/>
            <person name="Zhang X.Y."/>
            <person name="Comes H.P."/>
            <person name="Liu X.H."/>
            <person name="Li Y.G."/>
            <person name="Kettle C.J."/>
            <person name="Jalonen R."/>
            <person name="Gaisberger H."/>
            <person name="Ma Y.Z."/>
            <person name="Qiu Y.X."/>
        </authorList>
    </citation>
    <scope>NUCLEOTIDE SEQUENCE [LARGE SCALE GENOMIC DNA]</scope>
    <source>
        <strain evidence="1">Hangzhou</strain>
    </source>
</reference>
<protein>
    <submittedName>
        <fullName evidence="1">Uncharacterized protein</fullName>
    </submittedName>
</protein>
<dbReference type="Proteomes" id="UP001415857">
    <property type="component" value="Unassembled WGS sequence"/>
</dbReference>
<evidence type="ECO:0000313" key="1">
    <source>
        <dbReference type="EMBL" id="KAK9284889.1"/>
    </source>
</evidence>